<comment type="caution">
    <text evidence="1">The sequence shown here is derived from an EMBL/GenBank/DDBJ whole genome shotgun (WGS) entry which is preliminary data.</text>
</comment>
<evidence type="ECO:0000313" key="1">
    <source>
        <dbReference type="EMBL" id="KAJ4940852.1"/>
    </source>
</evidence>
<dbReference type="EMBL" id="JAPTMU010000007">
    <property type="protein sequence ID" value="KAJ4940852.1"/>
    <property type="molecule type" value="Genomic_DNA"/>
</dbReference>
<sequence>MMHSGSDWKGVGADPHISLALPPDAKLEKQKADEAWFRHLDSDEMTIRI</sequence>
<dbReference type="Proteomes" id="UP001219934">
    <property type="component" value="Unassembled WGS sequence"/>
</dbReference>
<gene>
    <name evidence="1" type="ORF">JOQ06_027144</name>
</gene>
<feature type="non-terminal residue" evidence="1">
    <location>
        <position position="1"/>
    </location>
</feature>
<evidence type="ECO:0000313" key="2">
    <source>
        <dbReference type="Proteomes" id="UP001219934"/>
    </source>
</evidence>
<protein>
    <submittedName>
        <fullName evidence="1">Uncharacterized protein</fullName>
    </submittedName>
</protein>
<proteinExistence type="predicted"/>
<reference evidence="1" key="1">
    <citation type="submission" date="2022-11" db="EMBL/GenBank/DDBJ databases">
        <title>Chromosome-level genome of Pogonophryne albipinna.</title>
        <authorList>
            <person name="Jo E."/>
        </authorList>
    </citation>
    <scope>NUCLEOTIDE SEQUENCE</scope>
    <source>
        <strain evidence="1">SGF0006</strain>
        <tissue evidence="1">Muscle</tissue>
    </source>
</reference>
<dbReference type="AlphaFoldDB" id="A0AAD6BEU8"/>
<organism evidence="1 2">
    <name type="scientific">Pogonophryne albipinna</name>
    <dbReference type="NCBI Taxonomy" id="1090488"/>
    <lineage>
        <taxon>Eukaryota</taxon>
        <taxon>Metazoa</taxon>
        <taxon>Chordata</taxon>
        <taxon>Craniata</taxon>
        <taxon>Vertebrata</taxon>
        <taxon>Euteleostomi</taxon>
        <taxon>Actinopterygii</taxon>
        <taxon>Neopterygii</taxon>
        <taxon>Teleostei</taxon>
        <taxon>Neoteleostei</taxon>
        <taxon>Acanthomorphata</taxon>
        <taxon>Eupercaria</taxon>
        <taxon>Perciformes</taxon>
        <taxon>Notothenioidei</taxon>
        <taxon>Pogonophryne</taxon>
    </lineage>
</organism>
<accession>A0AAD6BEU8</accession>
<keyword evidence="2" id="KW-1185">Reference proteome</keyword>
<name>A0AAD6BEU8_9TELE</name>